<evidence type="ECO:0000256" key="7">
    <source>
        <dbReference type="ARBA" id="ARBA00023040"/>
    </source>
</evidence>
<comment type="subcellular location">
    <subcellularLocation>
        <location evidence="1">Cell membrane</location>
        <topology evidence="1">Multi-pass membrane protein</topology>
    </subcellularLocation>
</comment>
<evidence type="ECO:0000256" key="12">
    <source>
        <dbReference type="ARBA" id="ARBA00023224"/>
    </source>
</evidence>
<evidence type="ECO:0000313" key="15">
    <source>
        <dbReference type="EMBL" id="KAG8538557.1"/>
    </source>
</evidence>
<evidence type="ECO:0000256" key="3">
    <source>
        <dbReference type="ARBA" id="ARBA00022606"/>
    </source>
</evidence>
<dbReference type="AlphaFoldDB" id="A0AAV6YXR7"/>
<keyword evidence="3" id="KW-0716">Sensory transduction</keyword>
<dbReference type="GO" id="GO:0004984">
    <property type="term" value="F:olfactory receptor activity"/>
    <property type="evidence" value="ECO:0007669"/>
    <property type="project" value="InterPro"/>
</dbReference>
<evidence type="ECO:0000256" key="1">
    <source>
        <dbReference type="ARBA" id="ARBA00004651"/>
    </source>
</evidence>
<dbReference type="Proteomes" id="UP000824782">
    <property type="component" value="Unassembled WGS sequence"/>
</dbReference>
<keyword evidence="17" id="KW-1185">Reference proteome</keyword>
<keyword evidence="9" id="KW-1015">Disulfide bond</keyword>
<dbReference type="PRINTS" id="PR00237">
    <property type="entry name" value="GPCRRHODOPSN"/>
</dbReference>
<dbReference type="GO" id="GO:0005886">
    <property type="term" value="C:plasma membrane"/>
    <property type="evidence" value="ECO:0007669"/>
    <property type="project" value="UniProtKB-SubCell"/>
</dbReference>
<dbReference type="PANTHER" id="PTHR24242:SF253">
    <property type="entry name" value="OLFACTORY RECEPTOR-RELATED"/>
    <property type="match status" value="1"/>
</dbReference>
<evidence type="ECO:0000256" key="2">
    <source>
        <dbReference type="ARBA" id="ARBA00022475"/>
    </source>
</evidence>
<keyword evidence="6 13" id="KW-1133">Transmembrane helix</keyword>
<feature type="transmembrane region" description="Helical" evidence="13">
    <location>
        <begin position="200"/>
        <end position="226"/>
    </location>
</feature>
<dbReference type="PANTHER" id="PTHR24242">
    <property type="entry name" value="G-PROTEIN COUPLED RECEPTOR"/>
    <property type="match status" value="1"/>
</dbReference>
<evidence type="ECO:0000256" key="4">
    <source>
        <dbReference type="ARBA" id="ARBA00022692"/>
    </source>
</evidence>
<evidence type="ECO:0000256" key="10">
    <source>
        <dbReference type="ARBA" id="ARBA00023170"/>
    </source>
</evidence>
<keyword evidence="7" id="KW-0297">G-protein coupled receptor</keyword>
<name>A0AAV6YXR7_ENGPU</name>
<sequence>MCEDNHTAVTKVLLLGFQNLKSFKIPLFVIVLFIYLFILIGNLLIILTVLIAKNLRQPMYIFLQNLAFSDILFSSVMVPQLLYVILWEKGQLVIVGCLCQFYMYSFIGIVQSFLLTTMAYDRYLAICDPLRYSSLLSIGRCYQFVYLSWSLAFILDSAEVIFLFQLQFCDSNIIDHFFCDLSPILKLSSSDTLIIIWQDFVLSLITILLPFLCVLVSYMCIIITIFNITSITGRKKAFSTCSTHLLLVFIYYATLIALYVAPSNGYSQDGNKFKSLINTVLTPFSNPLIYSIRNRELVGGLKKFIQKQTWMQ</sequence>
<keyword evidence="5" id="KW-0552">Olfaction</keyword>
<feature type="transmembrane region" description="Helical" evidence="13">
    <location>
        <begin position="25"/>
        <end position="50"/>
    </location>
</feature>
<proteinExistence type="predicted"/>
<evidence type="ECO:0000313" key="17">
    <source>
        <dbReference type="Proteomes" id="UP000824782"/>
    </source>
</evidence>
<dbReference type="InterPro" id="IPR000725">
    <property type="entry name" value="Olfact_rcpt"/>
</dbReference>
<evidence type="ECO:0000259" key="14">
    <source>
        <dbReference type="PROSITE" id="PS50262"/>
    </source>
</evidence>
<dbReference type="InterPro" id="IPR017452">
    <property type="entry name" value="GPCR_Rhodpsn_7TM"/>
</dbReference>
<dbReference type="PRINTS" id="PR00245">
    <property type="entry name" value="OLFACTORYR"/>
</dbReference>
<evidence type="ECO:0000313" key="16">
    <source>
        <dbReference type="EMBL" id="KAG8538558.1"/>
    </source>
</evidence>
<dbReference type="EMBL" id="WNYA01020170">
    <property type="protein sequence ID" value="KAG8538557.1"/>
    <property type="molecule type" value="Genomic_DNA"/>
</dbReference>
<dbReference type="Gene3D" id="1.20.1070.10">
    <property type="entry name" value="Rhodopsin 7-helix transmembrane proteins"/>
    <property type="match status" value="1"/>
</dbReference>
<keyword evidence="8 13" id="KW-0472">Membrane</keyword>
<dbReference type="InterPro" id="IPR050939">
    <property type="entry name" value="Olfactory_GPCR1"/>
</dbReference>
<dbReference type="InterPro" id="IPR000276">
    <property type="entry name" value="GPCR_Rhodpsn"/>
</dbReference>
<feature type="domain" description="G-protein coupled receptors family 1 profile" evidence="14">
    <location>
        <begin position="41"/>
        <end position="290"/>
    </location>
</feature>
<evidence type="ECO:0000256" key="11">
    <source>
        <dbReference type="ARBA" id="ARBA00023180"/>
    </source>
</evidence>
<keyword evidence="12" id="KW-0807">Transducer</keyword>
<keyword evidence="10" id="KW-0675">Receptor</keyword>
<dbReference type="EMBL" id="WNYA01020169">
    <property type="protein sequence ID" value="KAG8538558.1"/>
    <property type="molecule type" value="Genomic_DNA"/>
</dbReference>
<dbReference type="SUPFAM" id="SSF81321">
    <property type="entry name" value="Family A G protein-coupled receptor-like"/>
    <property type="match status" value="1"/>
</dbReference>
<evidence type="ECO:0000256" key="5">
    <source>
        <dbReference type="ARBA" id="ARBA00022725"/>
    </source>
</evidence>
<feature type="transmembrane region" description="Helical" evidence="13">
    <location>
        <begin position="62"/>
        <end position="86"/>
    </location>
</feature>
<accession>A0AAV6YXR7</accession>
<keyword evidence="2" id="KW-1003">Cell membrane</keyword>
<gene>
    <name evidence="16" type="ORF">GDO81_022442</name>
    <name evidence="15" type="ORF">GDO81_022443</name>
</gene>
<comment type="caution">
    <text evidence="16">The sequence shown here is derived from an EMBL/GenBank/DDBJ whole genome shotgun (WGS) entry which is preliminary data.</text>
</comment>
<keyword evidence="4 13" id="KW-0812">Transmembrane</keyword>
<feature type="transmembrane region" description="Helical" evidence="13">
    <location>
        <begin position="92"/>
        <end position="120"/>
    </location>
</feature>
<feature type="transmembrane region" description="Helical" evidence="13">
    <location>
        <begin position="141"/>
        <end position="164"/>
    </location>
</feature>
<organism evidence="16 17">
    <name type="scientific">Engystomops pustulosus</name>
    <name type="common">Tungara frog</name>
    <name type="synonym">Physalaemus pustulosus</name>
    <dbReference type="NCBI Taxonomy" id="76066"/>
    <lineage>
        <taxon>Eukaryota</taxon>
        <taxon>Metazoa</taxon>
        <taxon>Chordata</taxon>
        <taxon>Craniata</taxon>
        <taxon>Vertebrata</taxon>
        <taxon>Euteleostomi</taxon>
        <taxon>Amphibia</taxon>
        <taxon>Batrachia</taxon>
        <taxon>Anura</taxon>
        <taxon>Neobatrachia</taxon>
        <taxon>Hyloidea</taxon>
        <taxon>Leptodactylidae</taxon>
        <taxon>Leiuperinae</taxon>
        <taxon>Engystomops</taxon>
    </lineage>
</organism>
<evidence type="ECO:0000256" key="6">
    <source>
        <dbReference type="ARBA" id="ARBA00022989"/>
    </source>
</evidence>
<dbReference type="FunFam" id="1.20.1070.10:FF:000010">
    <property type="entry name" value="Olfactory receptor"/>
    <property type="match status" value="1"/>
</dbReference>
<evidence type="ECO:0000256" key="9">
    <source>
        <dbReference type="ARBA" id="ARBA00023157"/>
    </source>
</evidence>
<dbReference type="Pfam" id="PF13853">
    <property type="entry name" value="7tm_4"/>
    <property type="match status" value="1"/>
</dbReference>
<dbReference type="GO" id="GO:0004930">
    <property type="term" value="F:G protein-coupled receptor activity"/>
    <property type="evidence" value="ECO:0007669"/>
    <property type="project" value="UniProtKB-KW"/>
</dbReference>
<dbReference type="PROSITE" id="PS50262">
    <property type="entry name" value="G_PROTEIN_RECEP_F1_2"/>
    <property type="match status" value="1"/>
</dbReference>
<evidence type="ECO:0000256" key="13">
    <source>
        <dbReference type="SAM" id="Phobius"/>
    </source>
</evidence>
<keyword evidence="11" id="KW-0325">Glycoprotein</keyword>
<protein>
    <recommendedName>
        <fullName evidence="14">G-protein coupled receptors family 1 profile domain-containing protein</fullName>
    </recommendedName>
</protein>
<evidence type="ECO:0000256" key="8">
    <source>
        <dbReference type="ARBA" id="ARBA00023136"/>
    </source>
</evidence>
<reference evidence="16" key="1">
    <citation type="thesis" date="2020" institute="ProQuest LLC" country="789 East Eisenhower Parkway, Ann Arbor, MI, USA">
        <title>Comparative Genomics and Chromosome Evolution.</title>
        <authorList>
            <person name="Mudd A.B."/>
        </authorList>
    </citation>
    <scope>NUCLEOTIDE SEQUENCE</scope>
    <source>
        <strain evidence="16">237g6f4</strain>
        <tissue evidence="16">Blood</tissue>
    </source>
</reference>
<feature type="transmembrane region" description="Helical" evidence="13">
    <location>
        <begin position="238"/>
        <end position="261"/>
    </location>
</feature>